<dbReference type="PANTHER" id="PTHR43808:SF9">
    <property type="entry name" value="BLL0789 PROTEIN"/>
    <property type="match status" value="1"/>
</dbReference>
<dbReference type="InterPro" id="IPR017150">
    <property type="entry name" value="Pept_M20_glutamate_carboxypep"/>
</dbReference>
<dbReference type="RefSeq" id="WP_245350871.1">
    <property type="nucleotide sequence ID" value="NZ_JAGINU010000001.1"/>
</dbReference>
<dbReference type="EMBL" id="JAGINU010000001">
    <property type="protein sequence ID" value="MBP2367599.1"/>
    <property type="molecule type" value="Genomic_DNA"/>
</dbReference>
<evidence type="ECO:0000256" key="1">
    <source>
        <dbReference type="ARBA" id="ARBA00022723"/>
    </source>
</evidence>
<dbReference type="PIRSF" id="PIRSF037238">
    <property type="entry name" value="Carboxypeptidase_G2"/>
    <property type="match status" value="1"/>
</dbReference>
<dbReference type="InterPro" id="IPR002933">
    <property type="entry name" value="Peptidase_M20"/>
</dbReference>
<dbReference type="InterPro" id="IPR036264">
    <property type="entry name" value="Bact_exopeptidase_dim_dom"/>
</dbReference>
<reference evidence="4 5" key="1">
    <citation type="submission" date="2021-03" db="EMBL/GenBank/DDBJ databases">
        <title>Sequencing the genomes of 1000 actinobacteria strains.</title>
        <authorList>
            <person name="Klenk H.-P."/>
        </authorList>
    </citation>
    <scope>NUCLEOTIDE SEQUENCE [LARGE SCALE GENOMIC DNA]</scope>
    <source>
        <strain evidence="4 5">DSM 45256</strain>
    </source>
</reference>
<evidence type="ECO:0000256" key="2">
    <source>
        <dbReference type="ARBA" id="ARBA00022801"/>
    </source>
</evidence>
<dbReference type="InterPro" id="IPR011650">
    <property type="entry name" value="Peptidase_M20_dimer"/>
</dbReference>
<dbReference type="Pfam" id="PF07687">
    <property type="entry name" value="M20_dimer"/>
    <property type="match status" value="1"/>
</dbReference>
<dbReference type="PANTHER" id="PTHR43808">
    <property type="entry name" value="ACETYLORNITHINE DEACETYLASE"/>
    <property type="match status" value="1"/>
</dbReference>
<evidence type="ECO:0000313" key="5">
    <source>
        <dbReference type="Proteomes" id="UP001519295"/>
    </source>
</evidence>
<dbReference type="Pfam" id="PF01546">
    <property type="entry name" value="Peptidase_M20"/>
    <property type="match status" value="1"/>
</dbReference>
<organism evidence="4 5">
    <name type="scientific">Pseudonocardia parietis</name>
    <dbReference type="NCBI Taxonomy" id="570936"/>
    <lineage>
        <taxon>Bacteria</taxon>
        <taxon>Bacillati</taxon>
        <taxon>Actinomycetota</taxon>
        <taxon>Actinomycetes</taxon>
        <taxon>Pseudonocardiales</taxon>
        <taxon>Pseudonocardiaceae</taxon>
        <taxon>Pseudonocardia</taxon>
    </lineage>
</organism>
<evidence type="ECO:0000259" key="3">
    <source>
        <dbReference type="Pfam" id="PF07687"/>
    </source>
</evidence>
<keyword evidence="4" id="KW-0121">Carboxypeptidase</keyword>
<dbReference type="Gene3D" id="3.30.70.360">
    <property type="match status" value="1"/>
</dbReference>
<evidence type="ECO:0000313" key="4">
    <source>
        <dbReference type="EMBL" id="MBP2367599.1"/>
    </source>
</evidence>
<comment type="caution">
    <text evidence="4">The sequence shown here is derived from an EMBL/GenBank/DDBJ whole genome shotgun (WGS) entry which is preliminary data.</text>
</comment>
<feature type="domain" description="Peptidase M20 dimerisation" evidence="3">
    <location>
        <begin position="176"/>
        <end position="268"/>
    </location>
</feature>
<name>A0ABS4VVM8_9PSEU</name>
<protein>
    <submittedName>
        <fullName evidence="4">Glutamate carboxypeptidase</fullName>
        <ecNumber evidence="4">3.4.17.11</ecNumber>
    </submittedName>
</protein>
<dbReference type="GO" id="GO:0004180">
    <property type="term" value="F:carboxypeptidase activity"/>
    <property type="evidence" value="ECO:0007669"/>
    <property type="project" value="UniProtKB-KW"/>
</dbReference>
<keyword evidence="1" id="KW-0479">Metal-binding</keyword>
<dbReference type="EC" id="3.4.17.11" evidence="4"/>
<proteinExistence type="predicted"/>
<dbReference type="Gene3D" id="3.40.630.10">
    <property type="entry name" value="Zn peptidases"/>
    <property type="match status" value="1"/>
</dbReference>
<dbReference type="Proteomes" id="UP001519295">
    <property type="component" value="Unassembled WGS sequence"/>
</dbReference>
<dbReference type="SUPFAM" id="SSF53187">
    <property type="entry name" value="Zn-dependent exopeptidases"/>
    <property type="match status" value="1"/>
</dbReference>
<gene>
    <name evidence="4" type="ORF">JOF36_003295</name>
</gene>
<accession>A0ABS4VVM8</accession>
<dbReference type="SUPFAM" id="SSF55031">
    <property type="entry name" value="Bacterial exopeptidase dimerisation domain"/>
    <property type="match status" value="1"/>
</dbReference>
<keyword evidence="2 4" id="KW-0378">Hydrolase</keyword>
<keyword evidence="4" id="KW-0645">Protease</keyword>
<keyword evidence="5" id="KW-1185">Reference proteome</keyword>
<sequence length="371" mass="38490">MNPLAADAARMQADVERYVRLESPSADAPRLDALLEVVAAGWERLGGRVWTEPAPQGAHLCVEIDGAAGREAELPVLLLGHHDTVWPVGALPLRAADGILYGPGVYDMKGGLVVAETAVRALRASGRAHRPIRVLVVADEEVGSPTARHLVRDRATGSAAVLGFEPPHPDGGLKTARWGSTRLRLTCTGRESHAALAPDDGVSAVDELVDQLGAVRAATEHREGVLCNAGTVGGGGRTNVVAGDAWCDLGLRFETPDQEADVLARLAALRPVRPGAVVRTEILGARPPWAATPMTAQLLTVATTAGEACGQSVTGRPARGGADTNLVGGLGVPVLDGFGPVGRGAHAPDEQIVISSLAERAELVTELLARL</sequence>
<dbReference type="InterPro" id="IPR050072">
    <property type="entry name" value="Peptidase_M20A"/>
</dbReference>